<dbReference type="Pfam" id="PF07289">
    <property type="entry name" value="BBL5"/>
    <property type="match status" value="1"/>
</dbReference>
<evidence type="ECO:0000256" key="4">
    <source>
        <dbReference type="ARBA" id="ARBA00022490"/>
    </source>
</evidence>
<accession>A0A814APG2</accession>
<dbReference type="GO" id="GO:0032266">
    <property type="term" value="F:phosphatidylinositol-3-phosphate binding"/>
    <property type="evidence" value="ECO:0007669"/>
    <property type="project" value="TreeGrafter"/>
</dbReference>
<feature type="domain" description="BBSome complex member BBS5 PH" evidence="8">
    <location>
        <begin position="8"/>
        <end position="91"/>
    </location>
</feature>
<dbReference type="OrthoDB" id="10261999at2759"/>
<organism evidence="9 13">
    <name type="scientific">Didymodactylos carnosus</name>
    <dbReference type="NCBI Taxonomy" id="1234261"/>
    <lineage>
        <taxon>Eukaryota</taxon>
        <taxon>Metazoa</taxon>
        <taxon>Spiralia</taxon>
        <taxon>Gnathifera</taxon>
        <taxon>Rotifera</taxon>
        <taxon>Eurotatoria</taxon>
        <taxon>Bdelloidea</taxon>
        <taxon>Philodinida</taxon>
        <taxon>Philodinidae</taxon>
        <taxon>Didymodactylos</taxon>
    </lineage>
</organism>
<dbReference type="Proteomes" id="UP000663829">
    <property type="component" value="Unassembled WGS sequence"/>
</dbReference>
<keyword evidence="5" id="KW-0969">Cilium</keyword>
<keyword evidence="13" id="KW-1185">Reference proteome</keyword>
<comment type="caution">
    <text evidence="9">The sequence shown here is derived from an EMBL/GenBank/DDBJ whole genome shotgun (WGS) entry which is preliminary data.</text>
</comment>
<evidence type="ECO:0000313" key="10">
    <source>
        <dbReference type="EMBL" id="CAF1224148.1"/>
    </source>
</evidence>
<evidence type="ECO:0000313" key="11">
    <source>
        <dbReference type="EMBL" id="CAF3695337.1"/>
    </source>
</evidence>
<dbReference type="Proteomes" id="UP000677228">
    <property type="component" value="Unassembled WGS sequence"/>
</dbReference>
<keyword evidence="6" id="KW-0206">Cytoskeleton</keyword>
<dbReference type="PANTHER" id="PTHR21351:SF0">
    <property type="entry name" value="BARDET-BIEDL SYNDROME 5 PROTEIN"/>
    <property type="match status" value="1"/>
</dbReference>
<dbReference type="GO" id="GO:0036064">
    <property type="term" value="C:ciliary basal body"/>
    <property type="evidence" value="ECO:0007669"/>
    <property type="project" value="TreeGrafter"/>
</dbReference>
<evidence type="ECO:0000256" key="3">
    <source>
        <dbReference type="ARBA" id="ARBA00005822"/>
    </source>
</evidence>
<dbReference type="Proteomes" id="UP000682733">
    <property type="component" value="Unassembled WGS sequence"/>
</dbReference>
<dbReference type="EMBL" id="CAJOBC010001726">
    <property type="protein sequence ID" value="CAF3695337.1"/>
    <property type="molecule type" value="Genomic_DNA"/>
</dbReference>
<dbReference type="EMBL" id="CAJNOK010015374">
    <property type="protein sequence ID" value="CAF1224148.1"/>
    <property type="molecule type" value="Genomic_DNA"/>
</dbReference>
<dbReference type="AlphaFoldDB" id="A0A814APG2"/>
<gene>
    <name evidence="9" type="ORF">GPM918_LOCUS9346</name>
    <name evidence="10" type="ORF">OVA965_LOCUS25061</name>
    <name evidence="11" type="ORF">SRO942_LOCUS9347</name>
    <name evidence="12" type="ORF">TMI583_LOCUS25787</name>
</gene>
<comment type="subcellular location">
    <subcellularLocation>
        <location evidence="1">Cell projection</location>
        <location evidence="1">Cilium</location>
    </subcellularLocation>
    <subcellularLocation>
        <location evidence="2">Cytoplasm</location>
        <location evidence="2">Cytoskeleton</location>
    </subcellularLocation>
</comment>
<reference evidence="9" key="1">
    <citation type="submission" date="2021-02" db="EMBL/GenBank/DDBJ databases">
        <authorList>
            <person name="Nowell W R."/>
        </authorList>
    </citation>
    <scope>NUCLEOTIDE SEQUENCE</scope>
</reference>
<dbReference type="GO" id="GO:0060271">
    <property type="term" value="P:cilium assembly"/>
    <property type="evidence" value="ECO:0007669"/>
    <property type="project" value="TreeGrafter"/>
</dbReference>
<evidence type="ECO:0000256" key="7">
    <source>
        <dbReference type="ARBA" id="ARBA00023273"/>
    </source>
</evidence>
<evidence type="ECO:0000313" key="12">
    <source>
        <dbReference type="EMBL" id="CAF4032373.1"/>
    </source>
</evidence>
<dbReference type="PANTHER" id="PTHR21351">
    <property type="entry name" value="BARDET-BIEDL SYNDROME PROTEIN 5"/>
    <property type="match status" value="1"/>
</dbReference>
<dbReference type="EMBL" id="CAJOBA010036917">
    <property type="protein sequence ID" value="CAF4032373.1"/>
    <property type="molecule type" value="Genomic_DNA"/>
</dbReference>
<evidence type="ECO:0000256" key="1">
    <source>
        <dbReference type="ARBA" id="ARBA00004138"/>
    </source>
</evidence>
<comment type="similarity">
    <text evidence="3">Belongs to the BBS5 family.</text>
</comment>
<proteinExistence type="inferred from homology"/>
<sequence>MLACHTFKHYFANPEFGVEYAIEEQNDKSTTRLESRVDDIEILQSREHTDAYATYLADFSKRDREPVYSDELGLAIEKLPMGYSLSTLWDILS</sequence>
<evidence type="ECO:0000256" key="2">
    <source>
        <dbReference type="ARBA" id="ARBA00004245"/>
    </source>
</evidence>
<dbReference type="InterPro" id="IPR014003">
    <property type="entry name" value="BBS5_PH"/>
</dbReference>
<evidence type="ECO:0000313" key="9">
    <source>
        <dbReference type="EMBL" id="CAF0914974.1"/>
    </source>
</evidence>
<name>A0A814APG2_9BILA</name>
<dbReference type="InterPro" id="IPR006606">
    <property type="entry name" value="BBL5"/>
</dbReference>
<keyword evidence="4" id="KW-0963">Cytoplasm</keyword>
<evidence type="ECO:0000256" key="5">
    <source>
        <dbReference type="ARBA" id="ARBA00023069"/>
    </source>
</evidence>
<evidence type="ECO:0000259" key="8">
    <source>
        <dbReference type="Pfam" id="PF07289"/>
    </source>
</evidence>
<dbReference type="GO" id="GO:0034464">
    <property type="term" value="C:BBSome"/>
    <property type="evidence" value="ECO:0007669"/>
    <property type="project" value="InterPro"/>
</dbReference>
<evidence type="ECO:0000313" key="13">
    <source>
        <dbReference type="Proteomes" id="UP000663829"/>
    </source>
</evidence>
<protein>
    <recommendedName>
        <fullName evidence="8">BBSome complex member BBS5 PH domain-containing protein</fullName>
    </recommendedName>
</protein>
<keyword evidence="7" id="KW-0966">Cell projection</keyword>
<dbReference type="EMBL" id="CAJNOQ010001726">
    <property type="protein sequence ID" value="CAF0914974.1"/>
    <property type="molecule type" value="Genomic_DNA"/>
</dbReference>
<dbReference type="Proteomes" id="UP000681722">
    <property type="component" value="Unassembled WGS sequence"/>
</dbReference>
<evidence type="ECO:0000256" key="6">
    <source>
        <dbReference type="ARBA" id="ARBA00023212"/>
    </source>
</evidence>